<dbReference type="WBParaSite" id="ASIM_0000705601-mRNA-1">
    <property type="protein sequence ID" value="ASIM_0000705601-mRNA-1"/>
    <property type="gene ID" value="ASIM_0000705601"/>
</dbReference>
<dbReference type="AlphaFoldDB" id="A0A0M3JHE4"/>
<accession>A0A0M3JHE4</accession>
<sequence length="76" mass="9033">LATVPTEMEETTYSWNIRPVSPDNNDSHPPRKAVWCNAWRNGMAWYVLCEKNIVDLQISRTITLWQLDVLDCRWRK</sequence>
<name>A0A0M3JHE4_ANISI</name>
<reference evidence="1" key="1">
    <citation type="submission" date="2017-02" db="UniProtKB">
        <authorList>
            <consortium name="WormBaseParasite"/>
        </authorList>
    </citation>
    <scope>IDENTIFICATION</scope>
</reference>
<protein>
    <submittedName>
        <fullName evidence="1">Envelope glycoprotein</fullName>
    </submittedName>
</protein>
<organism evidence="1">
    <name type="scientific">Anisakis simplex</name>
    <name type="common">Herring worm</name>
    <dbReference type="NCBI Taxonomy" id="6269"/>
    <lineage>
        <taxon>Eukaryota</taxon>
        <taxon>Metazoa</taxon>
        <taxon>Ecdysozoa</taxon>
        <taxon>Nematoda</taxon>
        <taxon>Chromadorea</taxon>
        <taxon>Rhabditida</taxon>
        <taxon>Spirurina</taxon>
        <taxon>Ascaridomorpha</taxon>
        <taxon>Ascaridoidea</taxon>
        <taxon>Anisakidae</taxon>
        <taxon>Anisakis</taxon>
        <taxon>Anisakis simplex complex</taxon>
    </lineage>
</organism>
<evidence type="ECO:0000313" key="1">
    <source>
        <dbReference type="WBParaSite" id="ASIM_0000705601-mRNA-1"/>
    </source>
</evidence>
<proteinExistence type="predicted"/>